<dbReference type="AlphaFoldDB" id="A0A7J6MTH2"/>
<dbReference type="Proteomes" id="UP000572268">
    <property type="component" value="Unassembled WGS sequence"/>
</dbReference>
<evidence type="ECO:0000313" key="3">
    <source>
        <dbReference type="Proteomes" id="UP000572268"/>
    </source>
</evidence>
<accession>A0A7J6MTH2</accession>
<evidence type="ECO:0000313" key="2">
    <source>
        <dbReference type="EMBL" id="KAF4674824.1"/>
    </source>
</evidence>
<sequence>MSRTGCQLSPVAVMSCLPSGPALCSLNRRTVEMYSEDHNGERGEEVWPAAVWPTSEKDNIADSPHHGSFEASPVAVSSPVAGSPVSPDTGIYTVVFRLVCDSQLPPRGPTNYDGHSSVEFNRSSAFTPAPSTAPTTAASAPAPDYGGFPSVGPTYVPHPQQAYTKRDSAYSDDSVVTACHQHGGCSGMVYGSPEQHPRDWSGYPSVAGQINRGVVPVDASSPSHHHHHRAGGGDGVYLPAGFFTSTPLSHHRGMQFVHTPGHPHGTACTAHFVPYGATPLPAGYPAASVASPQQHMGYACYGSGAERPSFYMSTAPVASLPAPVPASLSPQVGGSSSPDASPVAAMIEKVSEEELRSAMPEQYLD</sequence>
<dbReference type="PROSITE" id="PS51257">
    <property type="entry name" value="PROKAR_LIPOPROTEIN"/>
    <property type="match status" value="1"/>
</dbReference>
<feature type="region of interest" description="Disordered" evidence="1">
    <location>
        <begin position="326"/>
        <end position="365"/>
    </location>
</feature>
<gene>
    <name evidence="2" type="ORF">FOL46_003816</name>
</gene>
<comment type="caution">
    <text evidence="2">The sequence shown here is derived from an EMBL/GenBank/DDBJ whole genome shotgun (WGS) entry which is preliminary data.</text>
</comment>
<dbReference type="EMBL" id="JABANN010000024">
    <property type="protein sequence ID" value="KAF4674824.1"/>
    <property type="molecule type" value="Genomic_DNA"/>
</dbReference>
<feature type="compositionally biased region" description="Low complexity" evidence="1">
    <location>
        <begin position="71"/>
        <end position="83"/>
    </location>
</feature>
<reference evidence="2 3" key="1">
    <citation type="submission" date="2020-04" db="EMBL/GenBank/DDBJ databases">
        <title>Perkinsus olseni comparative genomics.</title>
        <authorList>
            <person name="Bogema D.R."/>
        </authorList>
    </citation>
    <scope>NUCLEOTIDE SEQUENCE [LARGE SCALE GENOMIC DNA]</scope>
    <source>
        <strain evidence="2">ATCC PRA-31</strain>
    </source>
</reference>
<organism evidence="2 3">
    <name type="scientific">Perkinsus olseni</name>
    <name type="common">Perkinsus atlanticus</name>
    <dbReference type="NCBI Taxonomy" id="32597"/>
    <lineage>
        <taxon>Eukaryota</taxon>
        <taxon>Sar</taxon>
        <taxon>Alveolata</taxon>
        <taxon>Perkinsozoa</taxon>
        <taxon>Perkinsea</taxon>
        <taxon>Perkinsida</taxon>
        <taxon>Perkinsidae</taxon>
        <taxon>Perkinsus</taxon>
    </lineage>
</organism>
<protein>
    <submittedName>
        <fullName evidence="2">Uncharacterized protein</fullName>
    </submittedName>
</protein>
<evidence type="ECO:0000256" key="1">
    <source>
        <dbReference type="SAM" id="MobiDB-lite"/>
    </source>
</evidence>
<name>A0A7J6MTH2_PEROL</name>
<feature type="compositionally biased region" description="Basic and acidic residues" evidence="1">
    <location>
        <begin position="56"/>
        <end position="68"/>
    </location>
</feature>
<feature type="region of interest" description="Disordered" evidence="1">
    <location>
        <begin position="56"/>
        <end position="83"/>
    </location>
</feature>
<proteinExistence type="predicted"/>